<organism evidence="1 2">
    <name type="scientific">Eufriesea mexicana</name>
    <dbReference type="NCBI Taxonomy" id="516756"/>
    <lineage>
        <taxon>Eukaryota</taxon>
        <taxon>Metazoa</taxon>
        <taxon>Ecdysozoa</taxon>
        <taxon>Arthropoda</taxon>
        <taxon>Hexapoda</taxon>
        <taxon>Insecta</taxon>
        <taxon>Pterygota</taxon>
        <taxon>Neoptera</taxon>
        <taxon>Endopterygota</taxon>
        <taxon>Hymenoptera</taxon>
        <taxon>Apocrita</taxon>
        <taxon>Aculeata</taxon>
        <taxon>Apoidea</taxon>
        <taxon>Anthophila</taxon>
        <taxon>Apidae</taxon>
        <taxon>Eufriesea</taxon>
    </lineage>
</organism>
<dbReference type="Proteomes" id="UP000250275">
    <property type="component" value="Unassembled WGS sequence"/>
</dbReference>
<reference evidence="1 2" key="1">
    <citation type="submission" date="2015-07" db="EMBL/GenBank/DDBJ databases">
        <title>The genome of Eufriesea mexicana.</title>
        <authorList>
            <person name="Pan H."/>
            <person name="Kapheim K."/>
        </authorList>
    </citation>
    <scope>NUCLEOTIDE SEQUENCE [LARGE SCALE GENOMIC DNA]</scope>
    <source>
        <strain evidence="1">0111107269</strain>
        <tissue evidence="1">Whole body</tissue>
    </source>
</reference>
<keyword evidence="2" id="KW-1185">Reference proteome</keyword>
<dbReference type="EMBL" id="KQ762692">
    <property type="protein sequence ID" value="OAD55532.1"/>
    <property type="molecule type" value="Genomic_DNA"/>
</dbReference>
<accession>A0A310SM00</accession>
<name>A0A310SM00_9HYME</name>
<gene>
    <name evidence="1" type="ORF">WN48_04634</name>
</gene>
<proteinExistence type="predicted"/>
<dbReference type="AlphaFoldDB" id="A0A310SM00"/>
<evidence type="ECO:0000313" key="1">
    <source>
        <dbReference type="EMBL" id="OAD55532.1"/>
    </source>
</evidence>
<sequence>MRFEKVKERLKTEGINKIENDANLMELRERKICRSEIQKFYWRNLIEVVHKKVFPTHVLIIISQL</sequence>
<protein>
    <submittedName>
        <fullName evidence="1">Uncharacterized protein</fullName>
    </submittedName>
</protein>
<evidence type="ECO:0000313" key="2">
    <source>
        <dbReference type="Proteomes" id="UP000250275"/>
    </source>
</evidence>